<accession>A0AAN8ESD1</accession>
<evidence type="ECO:0000313" key="3">
    <source>
        <dbReference type="EMBL" id="KAK5957672.1"/>
    </source>
</evidence>
<evidence type="ECO:0000256" key="1">
    <source>
        <dbReference type="SAM" id="MobiDB-lite"/>
    </source>
</evidence>
<gene>
    <name evidence="3" type="ORF">OHC33_000861</name>
</gene>
<keyword evidence="4" id="KW-1185">Reference proteome</keyword>
<dbReference type="Gene3D" id="3.30.160.20">
    <property type="match status" value="1"/>
</dbReference>
<dbReference type="GO" id="GO:0005762">
    <property type="term" value="C:mitochondrial large ribosomal subunit"/>
    <property type="evidence" value="ECO:0007669"/>
    <property type="project" value="TreeGrafter"/>
</dbReference>
<dbReference type="GO" id="GO:0016150">
    <property type="term" value="F:translation release factor activity, codon nonspecific"/>
    <property type="evidence" value="ECO:0007669"/>
    <property type="project" value="TreeGrafter"/>
</dbReference>
<proteinExistence type="predicted"/>
<dbReference type="GO" id="GO:0004045">
    <property type="term" value="F:peptidyl-tRNA hydrolase activity"/>
    <property type="evidence" value="ECO:0007669"/>
    <property type="project" value="TreeGrafter"/>
</dbReference>
<evidence type="ECO:0000259" key="2">
    <source>
        <dbReference type="Pfam" id="PF00472"/>
    </source>
</evidence>
<comment type="caution">
    <text evidence="3">The sequence shown here is derived from an EMBL/GenBank/DDBJ whole genome shotgun (WGS) entry which is preliminary data.</text>
</comment>
<feature type="region of interest" description="Disordered" evidence="1">
    <location>
        <begin position="98"/>
        <end position="141"/>
    </location>
</feature>
<feature type="compositionally biased region" description="Basic residues" evidence="1">
    <location>
        <begin position="125"/>
        <end position="141"/>
    </location>
</feature>
<dbReference type="Proteomes" id="UP001316803">
    <property type="component" value="Unassembled WGS sequence"/>
</dbReference>
<dbReference type="InterPro" id="IPR000352">
    <property type="entry name" value="Pep_chain_release_fac_I"/>
</dbReference>
<name>A0AAN8ESD1_9EURO</name>
<evidence type="ECO:0000313" key="4">
    <source>
        <dbReference type="Proteomes" id="UP001316803"/>
    </source>
</evidence>
<sequence>MGQRPLPSEIGEVSYARSSGPGGQNVNKVNSKAQLRISLDQLLPMLPTVLHDGIRKSTYYAGKTNSLLIQSDDSRKQTANKDTCYRKLNELVMDVYNQNVPGETSEEQKDKVKKLQRAENESRLKMKKKHSSKKAARRGDD</sequence>
<dbReference type="InterPro" id="IPR052104">
    <property type="entry name" value="Mito_Release_Factor_mL62"/>
</dbReference>
<dbReference type="GO" id="GO:0070126">
    <property type="term" value="P:mitochondrial translational termination"/>
    <property type="evidence" value="ECO:0007669"/>
    <property type="project" value="TreeGrafter"/>
</dbReference>
<dbReference type="Pfam" id="PF00472">
    <property type="entry name" value="RF-1"/>
    <property type="match status" value="1"/>
</dbReference>
<reference evidence="3 4" key="1">
    <citation type="submission" date="2022-12" db="EMBL/GenBank/DDBJ databases">
        <title>Genomic features and morphological characterization of a novel Knufia sp. strain isolated from spacecraft assembly facility.</title>
        <authorList>
            <person name="Teixeira M."/>
            <person name="Chander A.M."/>
            <person name="Stajich J.E."/>
            <person name="Venkateswaran K."/>
        </authorList>
    </citation>
    <scope>NUCLEOTIDE SEQUENCE [LARGE SCALE GENOMIC DNA]</scope>
    <source>
        <strain evidence="3 4">FJI-L2-BK-P2</strain>
    </source>
</reference>
<dbReference type="PANTHER" id="PTHR11075">
    <property type="entry name" value="PEPTIDE CHAIN RELEASE FACTOR"/>
    <property type="match status" value="1"/>
</dbReference>
<protein>
    <recommendedName>
        <fullName evidence="2">Prokaryotic-type class I peptide chain release factors domain-containing protein</fullName>
    </recommendedName>
</protein>
<organism evidence="3 4">
    <name type="scientific">Knufia fluminis</name>
    <dbReference type="NCBI Taxonomy" id="191047"/>
    <lineage>
        <taxon>Eukaryota</taxon>
        <taxon>Fungi</taxon>
        <taxon>Dikarya</taxon>
        <taxon>Ascomycota</taxon>
        <taxon>Pezizomycotina</taxon>
        <taxon>Eurotiomycetes</taxon>
        <taxon>Chaetothyriomycetidae</taxon>
        <taxon>Chaetothyriales</taxon>
        <taxon>Trichomeriaceae</taxon>
        <taxon>Knufia</taxon>
    </lineage>
</organism>
<dbReference type="PANTHER" id="PTHR11075:SF54">
    <property type="entry name" value="LARGE RIBOSOMAL SUBUNIT PROTEIN ML62"/>
    <property type="match status" value="1"/>
</dbReference>
<dbReference type="SUPFAM" id="SSF110916">
    <property type="entry name" value="Peptidyl-tRNA hydrolase domain-like"/>
    <property type="match status" value="1"/>
</dbReference>
<dbReference type="AlphaFoldDB" id="A0AAN8ESD1"/>
<dbReference type="EMBL" id="JAKLMC020000002">
    <property type="protein sequence ID" value="KAK5957672.1"/>
    <property type="molecule type" value="Genomic_DNA"/>
</dbReference>
<feature type="region of interest" description="Disordered" evidence="1">
    <location>
        <begin position="1"/>
        <end position="27"/>
    </location>
</feature>
<feature type="domain" description="Prokaryotic-type class I peptide chain release factors" evidence="2">
    <location>
        <begin position="12"/>
        <end position="137"/>
    </location>
</feature>